<keyword evidence="3" id="KW-0238">DNA-binding</keyword>
<feature type="compositionally biased region" description="Acidic residues" evidence="7">
    <location>
        <begin position="824"/>
        <end position="836"/>
    </location>
</feature>
<feature type="domain" description="AP2/ERF" evidence="9">
    <location>
        <begin position="937"/>
        <end position="994"/>
    </location>
</feature>
<proteinExistence type="predicted"/>
<dbReference type="InterPro" id="IPR001471">
    <property type="entry name" value="AP2/ERF_dom"/>
</dbReference>
<feature type="compositionally biased region" description="Low complexity" evidence="7">
    <location>
        <begin position="800"/>
        <end position="810"/>
    </location>
</feature>
<dbReference type="Gene3D" id="3.30.730.10">
    <property type="entry name" value="AP2/ERF domain"/>
    <property type="match status" value="1"/>
</dbReference>
<gene>
    <name evidence="10" type="ORF">PECAL_4P21470</name>
</gene>
<evidence type="ECO:0000256" key="4">
    <source>
        <dbReference type="ARBA" id="ARBA00023163"/>
    </source>
</evidence>
<dbReference type="InterPro" id="IPR001214">
    <property type="entry name" value="SET_dom"/>
</dbReference>
<dbReference type="PROSITE" id="PS50280">
    <property type="entry name" value="SET"/>
    <property type="match status" value="1"/>
</dbReference>
<feature type="compositionally biased region" description="Basic residues" evidence="7">
    <location>
        <begin position="549"/>
        <end position="559"/>
    </location>
</feature>
<dbReference type="GO" id="GO:0005634">
    <property type="term" value="C:nucleus"/>
    <property type="evidence" value="ECO:0007669"/>
    <property type="project" value="UniProtKB-SubCell"/>
</dbReference>
<feature type="compositionally biased region" description="Basic residues" evidence="7">
    <location>
        <begin position="1098"/>
        <end position="1111"/>
    </location>
</feature>
<dbReference type="AlphaFoldDB" id="A0A8J2SPV9"/>
<dbReference type="GO" id="GO:0003677">
    <property type="term" value="F:DNA binding"/>
    <property type="evidence" value="ECO:0007669"/>
    <property type="project" value="UniProtKB-KW"/>
</dbReference>
<evidence type="ECO:0000256" key="6">
    <source>
        <dbReference type="SAM" id="Coils"/>
    </source>
</evidence>
<dbReference type="SMART" id="SM00380">
    <property type="entry name" value="AP2"/>
    <property type="match status" value="1"/>
</dbReference>
<accession>A0A8J2SPV9</accession>
<dbReference type="PROSITE" id="PS51032">
    <property type="entry name" value="AP2_ERF"/>
    <property type="match status" value="1"/>
</dbReference>
<feature type="region of interest" description="Disordered" evidence="7">
    <location>
        <begin position="893"/>
        <end position="943"/>
    </location>
</feature>
<keyword evidence="2" id="KW-0805">Transcription regulation</keyword>
<evidence type="ECO:0000256" key="1">
    <source>
        <dbReference type="ARBA" id="ARBA00004123"/>
    </source>
</evidence>
<comment type="subcellular location">
    <subcellularLocation>
        <location evidence="1">Nucleus</location>
    </subcellularLocation>
</comment>
<feature type="compositionally biased region" description="Low complexity" evidence="7">
    <location>
        <begin position="1028"/>
        <end position="1046"/>
    </location>
</feature>
<feature type="region of interest" description="Disordered" evidence="7">
    <location>
        <begin position="784"/>
        <end position="836"/>
    </location>
</feature>
<keyword evidence="11" id="KW-1185">Reference proteome</keyword>
<evidence type="ECO:0000313" key="10">
    <source>
        <dbReference type="EMBL" id="CAH0374841.1"/>
    </source>
</evidence>
<feature type="coiled-coil region" evidence="6">
    <location>
        <begin position="117"/>
        <end position="149"/>
    </location>
</feature>
<dbReference type="OrthoDB" id="206022at2759"/>
<feature type="compositionally biased region" description="Pro residues" evidence="7">
    <location>
        <begin position="913"/>
        <end position="930"/>
    </location>
</feature>
<dbReference type="InterPro" id="IPR036955">
    <property type="entry name" value="AP2/ERF_dom_sf"/>
</dbReference>
<sequence length="1111" mass="119796">MPRPRPPVDAEGYSRAVFHKRANYDGWARPEVVDPTGTQHPHKYVVRFAYYKSDGAEPGWHVSWNDNSECWMDDHEVEDDHEAMRVFAERAVDGAMAAQAARQAKYAEEALLRARLAKRLKNKEAAQAKTAAELEAEKERRKAEEEAARSGIPILYDEDDLQELSSSAAAPIDGEKFAQQKSALLDKVEITNHGVVHGYGVKARVPLEQGTVLLDPTALMHSGDPLEVVGGPDFSEAYISTGNGSYFRIHWFSGDTIFRSAATFWINEARDCEPNVEYKSTYDGRMLSAWRVIRDIKPGDELLVVYSHAANEAEARAPSSEGWQDNGKYVGMYLRRDVEGKKATARVVAYLPSTASDPYIVDGTPRELWRVQYLDSQLKGDTQDLEEEELECSEPSWTAPSFGKAKKPPPPKKEKVTGVVAAGTKVRVTDPRYAGETGVVAGYRESSGWHVVHLDADGGAAPKFVRLKHLQRADGAPLVLDDVADAAAPASPRVKAAASRPNVGAFANPASVEEARRLAADPGETAIREAYAREQAAAIGGSAPPPGPARKKPAARKPAAKGAPPARTQPKRAPPPAPAPAAKRVAKRPAKVQSAISDKAELERRMARDGWTMKRKVTHLGPITGTPKYYKPGDDQAYAGLTAVARAYYPDLVAAVAPRSAPAAAPRKPRKAAVKLRVLDHVAAPYMGRGRYAGIVVAVGRGTVDVHFLDGDFAAGVDAAAVSLYTGRRLRVGAGPALAKGQKIATLKEPTVPLVVVAFDDAYAVVSGPGGNRAYQRDVLCAFDDRGDDSSDDEAPAAPPLDADAPAAPMDVDDDDAPAAPPPLDDDDNDDDDDDAVTPLLAVDETVLVGSNKHVAKVERATKPGEDVVLVRWQSTGHREEIDLSEVERLDLTAGRSSRRSTAAARESAAPEAAPPPAAAPEAPAAPPAVEPRKKSRFTGVKWGPTANGGKWWARIRVRGHEIPLGDFDVEEVAARAYDAARVKYRDEETLNFPGEAPLASMLAALPEIDDDGRVAVTAATEPRRTSPRTSPRSSPRPKTSSPPRTCFGMERPPATVQDVSASKRPCLNPASKRPYERPSLTEVNSADPEDDAELICRPKKSPAKRQRVTP</sequence>
<evidence type="ECO:0000313" key="11">
    <source>
        <dbReference type="Proteomes" id="UP000789595"/>
    </source>
</evidence>
<keyword evidence="5" id="KW-0539">Nucleus</keyword>
<keyword evidence="4" id="KW-0804">Transcription</keyword>
<evidence type="ECO:0000256" key="7">
    <source>
        <dbReference type="SAM" id="MobiDB-lite"/>
    </source>
</evidence>
<evidence type="ECO:0000259" key="9">
    <source>
        <dbReference type="PROSITE" id="PS51032"/>
    </source>
</evidence>
<feature type="region of interest" description="Disordered" evidence="7">
    <location>
        <begin position="538"/>
        <end position="598"/>
    </location>
</feature>
<name>A0A8J2SPV9_9STRA</name>
<comment type="caution">
    <text evidence="10">The sequence shown here is derived from an EMBL/GenBank/DDBJ whole genome shotgun (WGS) entry which is preliminary data.</text>
</comment>
<feature type="domain" description="SET" evidence="8">
    <location>
        <begin position="186"/>
        <end position="307"/>
    </location>
</feature>
<organism evidence="10 11">
    <name type="scientific">Pelagomonas calceolata</name>
    <dbReference type="NCBI Taxonomy" id="35677"/>
    <lineage>
        <taxon>Eukaryota</taxon>
        <taxon>Sar</taxon>
        <taxon>Stramenopiles</taxon>
        <taxon>Ochrophyta</taxon>
        <taxon>Pelagophyceae</taxon>
        <taxon>Pelagomonadales</taxon>
        <taxon>Pelagomonadaceae</taxon>
        <taxon>Pelagomonas</taxon>
    </lineage>
</organism>
<evidence type="ECO:0000259" key="8">
    <source>
        <dbReference type="PROSITE" id="PS50280"/>
    </source>
</evidence>
<evidence type="ECO:0000256" key="5">
    <source>
        <dbReference type="ARBA" id="ARBA00023242"/>
    </source>
</evidence>
<keyword evidence="6" id="KW-0175">Coiled coil</keyword>
<protein>
    <recommendedName>
        <fullName evidence="12">AP2/ERF domain-containing protein</fullName>
    </recommendedName>
</protein>
<dbReference type="Gene3D" id="2.170.270.10">
    <property type="entry name" value="SET domain"/>
    <property type="match status" value="1"/>
</dbReference>
<dbReference type="GO" id="GO:0003700">
    <property type="term" value="F:DNA-binding transcription factor activity"/>
    <property type="evidence" value="ECO:0007669"/>
    <property type="project" value="InterPro"/>
</dbReference>
<evidence type="ECO:0000256" key="3">
    <source>
        <dbReference type="ARBA" id="ARBA00023125"/>
    </source>
</evidence>
<feature type="compositionally biased region" description="Low complexity" evidence="7">
    <location>
        <begin position="900"/>
        <end position="912"/>
    </location>
</feature>
<evidence type="ECO:0008006" key="12">
    <source>
        <dbReference type="Google" id="ProtNLM"/>
    </source>
</evidence>
<dbReference type="EMBL" id="CAKKNE010000004">
    <property type="protein sequence ID" value="CAH0374841.1"/>
    <property type="molecule type" value="Genomic_DNA"/>
</dbReference>
<feature type="region of interest" description="Disordered" evidence="7">
    <location>
        <begin position="392"/>
        <end position="416"/>
    </location>
</feature>
<feature type="region of interest" description="Disordered" evidence="7">
    <location>
        <begin position="1019"/>
        <end position="1111"/>
    </location>
</feature>
<dbReference type="SUPFAM" id="SSF54171">
    <property type="entry name" value="DNA-binding domain"/>
    <property type="match status" value="1"/>
</dbReference>
<dbReference type="Proteomes" id="UP000789595">
    <property type="component" value="Unassembled WGS sequence"/>
</dbReference>
<dbReference type="InterPro" id="IPR046341">
    <property type="entry name" value="SET_dom_sf"/>
</dbReference>
<evidence type="ECO:0000256" key="2">
    <source>
        <dbReference type="ARBA" id="ARBA00023015"/>
    </source>
</evidence>
<dbReference type="SUPFAM" id="SSF82199">
    <property type="entry name" value="SET domain"/>
    <property type="match status" value="1"/>
</dbReference>
<dbReference type="InterPro" id="IPR016177">
    <property type="entry name" value="DNA-bd_dom_sf"/>
</dbReference>
<reference evidence="10" key="1">
    <citation type="submission" date="2021-11" db="EMBL/GenBank/DDBJ databases">
        <authorList>
            <consortium name="Genoscope - CEA"/>
            <person name="William W."/>
        </authorList>
    </citation>
    <scope>NUCLEOTIDE SEQUENCE</scope>
</reference>